<evidence type="ECO:0000313" key="13">
    <source>
        <dbReference type="EMBL" id="MFC3105619.1"/>
    </source>
</evidence>
<dbReference type="Proteomes" id="UP001595462">
    <property type="component" value="Unassembled WGS sequence"/>
</dbReference>
<evidence type="ECO:0000256" key="5">
    <source>
        <dbReference type="ARBA" id="ARBA00022630"/>
    </source>
</evidence>
<dbReference type="InterPro" id="IPR005719">
    <property type="entry name" value="Dihydroorotate_DH_2"/>
</dbReference>
<comment type="subunit">
    <text evidence="11">Monomer.</text>
</comment>
<feature type="binding site" evidence="11">
    <location>
        <begin position="244"/>
        <end position="245"/>
    </location>
    <ligand>
        <name>substrate</name>
    </ligand>
</feature>
<comment type="pathway">
    <text evidence="3 11">Pyrimidine metabolism; UMP biosynthesis via de novo pathway; orotate from (S)-dihydroorotate (quinone route): step 1/1.</text>
</comment>
<feature type="binding site" evidence="11">
    <location>
        <position position="170"/>
    </location>
    <ligand>
        <name>FMN</name>
        <dbReference type="ChEBI" id="CHEBI:58210"/>
    </ligand>
</feature>
<evidence type="ECO:0000256" key="8">
    <source>
        <dbReference type="ARBA" id="ARBA00023002"/>
    </source>
</evidence>
<dbReference type="EC" id="1.3.5.2" evidence="11"/>
<feature type="binding site" evidence="11">
    <location>
        <position position="243"/>
    </location>
    <ligand>
        <name>FMN</name>
        <dbReference type="ChEBI" id="CHEBI:58210"/>
    </ligand>
</feature>
<name>A0ABV7ESE3_9GAMM</name>
<evidence type="ECO:0000256" key="9">
    <source>
        <dbReference type="ARBA" id="ARBA00023136"/>
    </source>
</evidence>
<dbReference type="NCBIfam" id="NF003645">
    <property type="entry name" value="PRK05286.1-2"/>
    <property type="match status" value="1"/>
</dbReference>
<feature type="binding site" evidence="11">
    <location>
        <begin position="60"/>
        <end position="64"/>
    </location>
    <ligand>
        <name>FMN</name>
        <dbReference type="ChEBI" id="CHEBI:58210"/>
    </ligand>
</feature>
<dbReference type="HAMAP" id="MF_00225">
    <property type="entry name" value="DHO_dh_type2"/>
    <property type="match status" value="1"/>
</dbReference>
<keyword evidence="14" id="KW-1185">Reference proteome</keyword>
<feature type="binding site" evidence="11">
    <location>
        <position position="215"/>
    </location>
    <ligand>
        <name>FMN</name>
        <dbReference type="ChEBI" id="CHEBI:58210"/>
    </ligand>
</feature>
<dbReference type="CDD" id="cd04738">
    <property type="entry name" value="DHOD_2_like"/>
    <property type="match status" value="1"/>
</dbReference>
<evidence type="ECO:0000313" key="14">
    <source>
        <dbReference type="Proteomes" id="UP001595462"/>
    </source>
</evidence>
<keyword evidence="8 11" id="KW-0560">Oxidoreductase</keyword>
<evidence type="ECO:0000256" key="6">
    <source>
        <dbReference type="ARBA" id="ARBA00022643"/>
    </source>
</evidence>
<evidence type="ECO:0000256" key="10">
    <source>
        <dbReference type="ARBA" id="ARBA00048639"/>
    </source>
</evidence>
<gene>
    <name evidence="11" type="primary">pyrD</name>
    <name evidence="13" type="ORF">ACFOSU_17235</name>
</gene>
<evidence type="ECO:0000259" key="12">
    <source>
        <dbReference type="Pfam" id="PF01180"/>
    </source>
</evidence>
<organism evidence="13 14">
    <name type="scientific">Salinisphaera aquimarina</name>
    <dbReference type="NCBI Taxonomy" id="2094031"/>
    <lineage>
        <taxon>Bacteria</taxon>
        <taxon>Pseudomonadati</taxon>
        <taxon>Pseudomonadota</taxon>
        <taxon>Gammaproteobacteria</taxon>
        <taxon>Salinisphaerales</taxon>
        <taxon>Salinisphaeraceae</taxon>
        <taxon>Salinisphaera</taxon>
    </lineage>
</organism>
<feature type="binding site" evidence="11">
    <location>
        <begin position="315"/>
        <end position="316"/>
    </location>
    <ligand>
        <name>FMN</name>
        <dbReference type="ChEBI" id="CHEBI:58210"/>
    </ligand>
</feature>
<keyword evidence="7 11" id="KW-0665">Pyrimidine biosynthesis</keyword>
<feature type="binding site" evidence="11">
    <location>
        <position position="294"/>
    </location>
    <ligand>
        <name>FMN</name>
        <dbReference type="ChEBI" id="CHEBI:58210"/>
    </ligand>
</feature>
<dbReference type="RefSeq" id="WP_380691156.1">
    <property type="nucleotide sequence ID" value="NZ_JBHRSS010000008.1"/>
</dbReference>
<evidence type="ECO:0000256" key="11">
    <source>
        <dbReference type="HAMAP-Rule" id="MF_00225"/>
    </source>
</evidence>
<feature type="binding site" evidence="11">
    <location>
        <position position="170"/>
    </location>
    <ligand>
        <name>substrate</name>
    </ligand>
</feature>
<keyword evidence="9 11" id="KW-0472">Membrane</keyword>
<proteinExistence type="inferred from homology"/>
<dbReference type="NCBIfam" id="NF003646">
    <property type="entry name" value="PRK05286.1-4"/>
    <property type="match status" value="1"/>
</dbReference>
<reference evidence="14" key="1">
    <citation type="journal article" date="2019" name="Int. J. Syst. Evol. Microbiol.">
        <title>The Global Catalogue of Microorganisms (GCM) 10K type strain sequencing project: providing services to taxonomists for standard genome sequencing and annotation.</title>
        <authorList>
            <consortium name="The Broad Institute Genomics Platform"/>
            <consortium name="The Broad Institute Genome Sequencing Center for Infectious Disease"/>
            <person name="Wu L."/>
            <person name="Ma J."/>
        </authorList>
    </citation>
    <scope>NUCLEOTIDE SEQUENCE [LARGE SCALE GENOMIC DNA]</scope>
    <source>
        <strain evidence="14">KCTC 52640</strain>
    </source>
</reference>
<dbReference type="EMBL" id="JBHRSS010000008">
    <property type="protein sequence ID" value="MFC3105619.1"/>
    <property type="molecule type" value="Genomic_DNA"/>
</dbReference>
<keyword evidence="11" id="KW-1003">Cell membrane</keyword>
<comment type="cofactor">
    <cofactor evidence="11">
        <name>FMN</name>
        <dbReference type="ChEBI" id="CHEBI:58210"/>
    </cofactor>
    <text evidence="11">Binds 1 FMN per subunit.</text>
</comment>
<evidence type="ECO:0000256" key="1">
    <source>
        <dbReference type="ARBA" id="ARBA00003125"/>
    </source>
</evidence>
<sequence>MYALARAGLFKVDPERAHRLTLGSLARTAAVARKVYGDRVPDAPVEVMGLRLANPIGLAAGMDKDGRCIDGLAALGFGFLELGTVTPVAQPGNDKPRMFRLVEQRALINRLGFNNGGVEALVRRIRAARYGGVLGINIGKNAKTPPEHAVDDYLACLRAVHEVASYITVNVSSPNTRGLRELQGAEHLDTLLAALTEERDRLADTHGRRVPLAVKIAPDLDDDQLDAIAERLLHHRIDAVIATNTTIARHKLPVRWWFQAGGLSGVPLRQRSTEIIVGLRRRLGDEVPIIGVGGIDSPQDAIQKLEAGANALQIYTGLIYHGPALIRECAIAAAHWQARQRVIMQASIVRRDRTQDGAGVRAAADEQTPPQ</sequence>
<feature type="binding site" evidence="11">
    <location>
        <position position="64"/>
    </location>
    <ligand>
        <name>substrate</name>
    </ligand>
</feature>
<evidence type="ECO:0000256" key="3">
    <source>
        <dbReference type="ARBA" id="ARBA00005161"/>
    </source>
</evidence>
<feature type="domain" description="Dihydroorotate dehydrogenase catalytic" evidence="12">
    <location>
        <begin position="45"/>
        <end position="327"/>
    </location>
</feature>
<keyword evidence="5 11" id="KW-0285">Flavoprotein</keyword>
<dbReference type="GO" id="GO:0106430">
    <property type="term" value="F:dihydroorotate dehydrogenase (quinone) activity"/>
    <property type="evidence" value="ECO:0007669"/>
    <property type="project" value="UniProtKB-EC"/>
</dbReference>
<dbReference type="InterPro" id="IPR013785">
    <property type="entry name" value="Aldolase_TIM"/>
</dbReference>
<feature type="binding site" evidence="11">
    <location>
        <begin position="109"/>
        <end position="113"/>
    </location>
    <ligand>
        <name>substrate</name>
    </ligand>
</feature>
<feature type="binding site" evidence="11">
    <location>
        <position position="175"/>
    </location>
    <ligand>
        <name>substrate</name>
    </ligand>
</feature>
<evidence type="ECO:0000256" key="7">
    <source>
        <dbReference type="ARBA" id="ARBA00022975"/>
    </source>
</evidence>
<feature type="binding site" evidence="11">
    <location>
        <position position="84"/>
    </location>
    <ligand>
        <name>FMN</name>
        <dbReference type="ChEBI" id="CHEBI:58210"/>
    </ligand>
</feature>
<dbReference type="InterPro" id="IPR001295">
    <property type="entry name" value="Dihydroorotate_DH_CS"/>
</dbReference>
<dbReference type="NCBIfam" id="TIGR01036">
    <property type="entry name" value="pyrD_sub2"/>
    <property type="match status" value="1"/>
</dbReference>
<dbReference type="PANTHER" id="PTHR48109">
    <property type="entry name" value="DIHYDROOROTATE DEHYDROGENASE (QUINONE), MITOCHONDRIAL-RELATED"/>
    <property type="match status" value="1"/>
</dbReference>
<dbReference type="NCBIfam" id="NF003652">
    <property type="entry name" value="PRK05286.2-5"/>
    <property type="match status" value="1"/>
</dbReference>
<dbReference type="InterPro" id="IPR050074">
    <property type="entry name" value="DHO_dehydrogenase"/>
</dbReference>
<evidence type="ECO:0000256" key="2">
    <source>
        <dbReference type="ARBA" id="ARBA00004370"/>
    </source>
</evidence>
<comment type="catalytic activity">
    <reaction evidence="10 11">
        <text>(S)-dihydroorotate + a quinone = orotate + a quinol</text>
        <dbReference type="Rhea" id="RHEA:30187"/>
        <dbReference type="ChEBI" id="CHEBI:24646"/>
        <dbReference type="ChEBI" id="CHEBI:30839"/>
        <dbReference type="ChEBI" id="CHEBI:30864"/>
        <dbReference type="ChEBI" id="CHEBI:132124"/>
        <dbReference type="EC" id="1.3.5.2"/>
    </reaction>
</comment>
<dbReference type="SUPFAM" id="SSF51395">
    <property type="entry name" value="FMN-linked oxidoreductases"/>
    <property type="match status" value="1"/>
</dbReference>
<feature type="binding site" evidence="11">
    <location>
        <position position="265"/>
    </location>
    <ligand>
        <name>FMN</name>
        <dbReference type="ChEBI" id="CHEBI:58210"/>
    </ligand>
</feature>
<dbReference type="PROSITE" id="PS00912">
    <property type="entry name" value="DHODEHASE_2"/>
    <property type="match status" value="1"/>
</dbReference>
<feature type="binding site" evidence="11">
    <location>
        <position position="137"/>
    </location>
    <ligand>
        <name>FMN</name>
        <dbReference type="ChEBI" id="CHEBI:58210"/>
    </ligand>
</feature>
<comment type="function">
    <text evidence="1 11">Catalyzes the conversion of dihydroorotate to orotate with quinone as electron acceptor.</text>
</comment>
<comment type="caution">
    <text evidence="13">The sequence shown here is derived from an EMBL/GenBank/DDBJ whole genome shotgun (WGS) entry which is preliminary data.</text>
</comment>
<dbReference type="NCBIfam" id="NF003644">
    <property type="entry name" value="PRK05286.1-1"/>
    <property type="match status" value="1"/>
</dbReference>
<dbReference type="Gene3D" id="3.20.20.70">
    <property type="entry name" value="Aldolase class I"/>
    <property type="match status" value="1"/>
</dbReference>
<keyword evidence="6 11" id="KW-0288">FMN</keyword>
<dbReference type="PROSITE" id="PS00911">
    <property type="entry name" value="DHODEHASE_1"/>
    <property type="match status" value="1"/>
</dbReference>
<dbReference type="PANTHER" id="PTHR48109:SF4">
    <property type="entry name" value="DIHYDROOROTATE DEHYDROGENASE (QUINONE), MITOCHONDRIAL"/>
    <property type="match status" value="1"/>
</dbReference>
<accession>A0ABV7ESE3</accession>
<dbReference type="InterPro" id="IPR005720">
    <property type="entry name" value="Dihydroorotate_DH_cat"/>
</dbReference>
<comment type="similarity">
    <text evidence="4 11">Belongs to the dihydroorotate dehydrogenase family. Type 2 subfamily.</text>
</comment>
<feature type="active site" description="Nucleophile" evidence="11">
    <location>
        <position position="173"/>
    </location>
</feature>
<dbReference type="Pfam" id="PF01180">
    <property type="entry name" value="DHO_dh"/>
    <property type="match status" value="1"/>
</dbReference>
<protein>
    <recommendedName>
        <fullName evidence="11">Dihydroorotate dehydrogenase (quinone)</fullName>
        <ecNumber evidence="11">1.3.5.2</ecNumber>
    </recommendedName>
    <alternativeName>
        <fullName evidence="11">DHOdehase</fullName>
        <shortName evidence="11">DHOD</shortName>
        <shortName evidence="11">DHODase</shortName>
    </alternativeName>
    <alternativeName>
        <fullName evidence="11">Dihydroorotate oxidase</fullName>
    </alternativeName>
</protein>
<comment type="subcellular location">
    <subcellularLocation>
        <location evidence="11">Cell membrane</location>
        <topology evidence="11">Peripheral membrane protein</topology>
    </subcellularLocation>
    <subcellularLocation>
        <location evidence="2">Membrane</location>
    </subcellularLocation>
</comment>
<evidence type="ECO:0000256" key="4">
    <source>
        <dbReference type="ARBA" id="ARBA00005359"/>
    </source>
</evidence>